<dbReference type="SUPFAM" id="SSF56219">
    <property type="entry name" value="DNase I-like"/>
    <property type="match status" value="1"/>
</dbReference>
<feature type="domain" description="Endonuclease/exonuclease/phosphatase" evidence="1">
    <location>
        <begin position="13"/>
        <end position="164"/>
    </location>
</feature>
<dbReference type="Gene3D" id="3.60.10.10">
    <property type="entry name" value="Endonuclease/exonuclease/phosphatase"/>
    <property type="match status" value="1"/>
</dbReference>
<sequence length="417" mass="47439">MKDCKSCAKLNIGTFNVRGCSSELKRTQLLQDFENYKLDILCIQESKTKNGGDWTYSGHRFILFESDSQHYGNGFIMNKTLVPSIIKTWCVSHRLCALEISLKSSDKIRDKKIKSLTILNSYAPTTALARNKPESLDEYSNDLQTTYNSLTNNTFPILAGDYNSKVGSKKEGKNSIGSYPKGYRNENGDKLIEFCEQNKLFISNTAFKKAARHRATWIGCRKDKDNNTTIHIYNQIDFIICKQQHKHLINNAQSFGGTIISSDHKLVKTTIDISKHSPWKVKEKTQCATKTRLNIAQLGQNKNVTHNYTEQLGQLLSQVDEEQKLIQNKFRDDNIHDEEPYFGQARKLKSSITEKEVRASINNLNNGRALGSDNISGEFLKFAPHLIDNKIAKILNQTFERHEDLNINEGLLSDSFA</sequence>
<dbReference type="Pfam" id="PF03372">
    <property type="entry name" value="Exo_endo_phos"/>
    <property type="match status" value="1"/>
</dbReference>
<dbReference type="Proteomes" id="UP000762676">
    <property type="component" value="Unassembled WGS sequence"/>
</dbReference>
<evidence type="ECO:0000313" key="3">
    <source>
        <dbReference type="Proteomes" id="UP000762676"/>
    </source>
</evidence>
<accession>A0AAV4IJ57</accession>
<evidence type="ECO:0000259" key="1">
    <source>
        <dbReference type="Pfam" id="PF03372"/>
    </source>
</evidence>
<dbReference type="CDD" id="cd09076">
    <property type="entry name" value="L1-EN"/>
    <property type="match status" value="1"/>
</dbReference>
<dbReference type="EMBL" id="BMAT01009554">
    <property type="protein sequence ID" value="GFS08742.1"/>
    <property type="molecule type" value="Genomic_DNA"/>
</dbReference>
<dbReference type="AlphaFoldDB" id="A0AAV4IJ57"/>
<dbReference type="InterPro" id="IPR005135">
    <property type="entry name" value="Endo/exonuclease/phosphatase"/>
</dbReference>
<reference evidence="2 3" key="1">
    <citation type="journal article" date="2021" name="Elife">
        <title>Chloroplast acquisition without the gene transfer in kleptoplastic sea slugs, Plakobranchus ocellatus.</title>
        <authorList>
            <person name="Maeda T."/>
            <person name="Takahashi S."/>
            <person name="Yoshida T."/>
            <person name="Shimamura S."/>
            <person name="Takaki Y."/>
            <person name="Nagai Y."/>
            <person name="Toyoda A."/>
            <person name="Suzuki Y."/>
            <person name="Arimoto A."/>
            <person name="Ishii H."/>
            <person name="Satoh N."/>
            <person name="Nishiyama T."/>
            <person name="Hasebe M."/>
            <person name="Maruyama T."/>
            <person name="Minagawa J."/>
            <person name="Obokata J."/>
            <person name="Shigenobu S."/>
        </authorList>
    </citation>
    <scope>NUCLEOTIDE SEQUENCE [LARGE SCALE GENOMIC DNA]</scope>
</reference>
<comment type="caution">
    <text evidence="2">The sequence shown here is derived from an EMBL/GenBank/DDBJ whole genome shotgun (WGS) entry which is preliminary data.</text>
</comment>
<dbReference type="InterPro" id="IPR036691">
    <property type="entry name" value="Endo/exonu/phosph_ase_sf"/>
</dbReference>
<name>A0AAV4IJ57_9GAST</name>
<protein>
    <submittedName>
        <fullName evidence="2">Craniofacial development protein 2-like</fullName>
    </submittedName>
</protein>
<evidence type="ECO:0000313" key="2">
    <source>
        <dbReference type="EMBL" id="GFS08742.1"/>
    </source>
</evidence>
<gene>
    <name evidence="2" type="ORF">ElyMa_004765600</name>
</gene>
<keyword evidence="3" id="KW-1185">Reference proteome</keyword>
<proteinExistence type="predicted"/>
<dbReference type="GO" id="GO:0003824">
    <property type="term" value="F:catalytic activity"/>
    <property type="evidence" value="ECO:0007669"/>
    <property type="project" value="InterPro"/>
</dbReference>
<organism evidence="2 3">
    <name type="scientific">Elysia marginata</name>
    <dbReference type="NCBI Taxonomy" id="1093978"/>
    <lineage>
        <taxon>Eukaryota</taxon>
        <taxon>Metazoa</taxon>
        <taxon>Spiralia</taxon>
        <taxon>Lophotrochozoa</taxon>
        <taxon>Mollusca</taxon>
        <taxon>Gastropoda</taxon>
        <taxon>Heterobranchia</taxon>
        <taxon>Euthyneura</taxon>
        <taxon>Panpulmonata</taxon>
        <taxon>Sacoglossa</taxon>
        <taxon>Placobranchoidea</taxon>
        <taxon>Plakobranchidae</taxon>
        <taxon>Elysia</taxon>
    </lineage>
</organism>